<protein>
    <submittedName>
        <fullName evidence="3">Integrase</fullName>
    </submittedName>
</protein>
<dbReference type="PROSITE" id="PS51898">
    <property type="entry name" value="TYR_RECOMBINASE"/>
    <property type="match status" value="1"/>
</dbReference>
<feature type="domain" description="Tyr recombinase" evidence="2">
    <location>
        <begin position="1"/>
        <end position="66"/>
    </location>
</feature>
<dbReference type="Proteomes" id="UP000030661">
    <property type="component" value="Unassembled WGS sequence"/>
</dbReference>
<evidence type="ECO:0000256" key="1">
    <source>
        <dbReference type="ARBA" id="ARBA00023172"/>
    </source>
</evidence>
<proteinExistence type="predicted"/>
<dbReference type="Pfam" id="PF00589">
    <property type="entry name" value="Phage_integrase"/>
    <property type="match status" value="1"/>
</dbReference>
<keyword evidence="4" id="KW-1185">Reference proteome</keyword>
<dbReference type="SUPFAM" id="SSF56349">
    <property type="entry name" value="DNA breaking-rejoining enzymes"/>
    <property type="match status" value="1"/>
</dbReference>
<organism evidence="3">
    <name type="scientific">Vecturithrix granuli</name>
    <dbReference type="NCBI Taxonomy" id="1499967"/>
    <lineage>
        <taxon>Bacteria</taxon>
        <taxon>Candidatus Moduliflexota</taxon>
        <taxon>Candidatus Vecturitrichia</taxon>
        <taxon>Candidatus Vecturitrichales</taxon>
        <taxon>Candidatus Vecturitrichaceae</taxon>
        <taxon>Candidatus Vecturithrix</taxon>
    </lineage>
</organism>
<name>A0A081BZK4_VECG1</name>
<dbReference type="GO" id="GO:0003677">
    <property type="term" value="F:DNA binding"/>
    <property type="evidence" value="ECO:0007669"/>
    <property type="project" value="InterPro"/>
</dbReference>
<dbReference type="InterPro" id="IPR011010">
    <property type="entry name" value="DNA_brk_join_enz"/>
</dbReference>
<dbReference type="AlphaFoldDB" id="A0A081BZK4"/>
<evidence type="ECO:0000313" key="3">
    <source>
        <dbReference type="EMBL" id="GAK57759.1"/>
    </source>
</evidence>
<reference evidence="3" key="1">
    <citation type="journal article" date="2015" name="PeerJ">
        <title>First genomic representation of candidate bacterial phylum KSB3 points to enhanced environmental sensing as a trigger of wastewater bulking.</title>
        <authorList>
            <person name="Sekiguchi Y."/>
            <person name="Ohashi A."/>
            <person name="Parks D.H."/>
            <person name="Yamauchi T."/>
            <person name="Tyson G.W."/>
            <person name="Hugenholtz P."/>
        </authorList>
    </citation>
    <scope>NUCLEOTIDE SEQUENCE [LARGE SCALE GENOMIC DNA]</scope>
</reference>
<gene>
    <name evidence="3" type="ORF">U27_04726</name>
</gene>
<dbReference type="InterPro" id="IPR050090">
    <property type="entry name" value="Tyrosine_recombinase_XerCD"/>
</dbReference>
<dbReference type="PANTHER" id="PTHR30349">
    <property type="entry name" value="PHAGE INTEGRASE-RELATED"/>
    <property type="match status" value="1"/>
</dbReference>
<dbReference type="GO" id="GO:0015074">
    <property type="term" value="P:DNA integration"/>
    <property type="evidence" value="ECO:0007669"/>
    <property type="project" value="InterPro"/>
</dbReference>
<dbReference type="STRING" id="1499967.U27_04726"/>
<dbReference type="eggNOG" id="COG4974">
    <property type="taxonomic scope" value="Bacteria"/>
</dbReference>
<dbReference type="GO" id="GO:0006310">
    <property type="term" value="P:DNA recombination"/>
    <property type="evidence" value="ECO:0007669"/>
    <property type="project" value="UniProtKB-KW"/>
</dbReference>
<keyword evidence="1" id="KW-0233">DNA recombination</keyword>
<dbReference type="InterPro" id="IPR013762">
    <property type="entry name" value="Integrase-like_cat_sf"/>
</dbReference>
<accession>A0A081BZK4</accession>
<dbReference type="HOGENOM" id="CLU_027562_46_1_0"/>
<evidence type="ECO:0000313" key="4">
    <source>
        <dbReference type="Proteomes" id="UP000030661"/>
    </source>
</evidence>
<sequence>MRKAIRKAGVPKHALCHTFRHSFATHLLESGKFQLQEVQELLGHQDIQTTQRYLHVMQKKANPLNW</sequence>
<evidence type="ECO:0000259" key="2">
    <source>
        <dbReference type="PROSITE" id="PS51898"/>
    </source>
</evidence>
<dbReference type="Gene3D" id="1.10.443.10">
    <property type="entry name" value="Intergrase catalytic core"/>
    <property type="match status" value="1"/>
</dbReference>
<dbReference type="PANTHER" id="PTHR30349:SF64">
    <property type="entry name" value="PROPHAGE INTEGRASE INTD-RELATED"/>
    <property type="match status" value="1"/>
</dbReference>
<dbReference type="InterPro" id="IPR002104">
    <property type="entry name" value="Integrase_catalytic"/>
</dbReference>
<dbReference type="EMBL" id="DF820466">
    <property type="protein sequence ID" value="GAK57759.1"/>
    <property type="molecule type" value="Genomic_DNA"/>
</dbReference>